<proteinExistence type="predicted"/>
<accession>A0A0P1BCQ0</accession>
<organism evidence="1 2">
    <name type="scientific">Ceraceosorus bombacis</name>
    <dbReference type="NCBI Taxonomy" id="401625"/>
    <lineage>
        <taxon>Eukaryota</taxon>
        <taxon>Fungi</taxon>
        <taxon>Dikarya</taxon>
        <taxon>Basidiomycota</taxon>
        <taxon>Ustilaginomycotina</taxon>
        <taxon>Exobasidiomycetes</taxon>
        <taxon>Ceraceosorales</taxon>
        <taxon>Ceraceosoraceae</taxon>
        <taxon>Ceraceosorus</taxon>
    </lineage>
</organism>
<protein>
    <submittedName>
        <fullName evidence="1">Uncharacterized protein</fullName>
    </submittedName>
</protein>
<sequence length="89" mass="9362">MYLVKSPAVQRASILPPSSSPSRVLDQRQHIALDTPQVSAHIAFAQLASQLKGTCPTTLGGARRRSHSGYVGVGPIATFRVPGAGAWPD</sequence>
<keyword evidence="2" id="KW-1185">Reference proteome</keyword>
<name>A0A0P1BCQ0_9BASI</name>
<evidence type="ECO:0000313" key="2">
    <source>
        <dbReference type="Proteomes" id="UP000054845"/>
    </source>
</evidence>
<dbReference type="Proteomes" id="UP000054845">
    <property type="component" value="Unassembled WGS sequence"/>
</dbReference>
<dbReference type="AlphaFoldDB" id="A0A0P1BCQ0"/>
<reference evidence="1 2" key="1">
    <citation type="submission" date="2014-09" db="EMBL/GenBank/DDBJ databases">
        <authorList>
            <person name="Magalhaes I.L.F."/>
            <person name="Oliveira U."/>
            <person name="Santos F.R."/>
            <person name="Vidigal T.H.D.A."/>
            <person name="Brescovit A.D."/>
            <person name="Santos A.J."/>
        </authorList>
    </citation>
    <scope>NUCLEOTIDE SEQUENCE [LARGE SCALE GENOMIC DNA]</scope>
</reference>
<evidence type="ECO:0000313" key="1">
    <source>
        <dbReference type="EMBL" id="CEH13229.1"/>
    </source>
</evidence>
<dbReference type="EMBL" id="CCYA01000206">
    <property type="protein sequence ID" value="CEH13229.1"/>
    <property type="molecule type" value="Genomic_DNA"/>
</dbReference>